<evidence type="ECO:0000313" key="2">
    <source>
        <dbReference type="Proteomes" id="UP000008068"/>
    </source>
</evidence>
<dbReference type="OMA" id="FAWRPGH"/>
<dbReference type="Proteomes" id="UP000008068">
    <property type="component" value="Unassembled WGS sequence"/>
</dbReference>
<dbReference type="AlphaFoldDB" id="G0N972"/>
<reference evidence="2" key="1">
    <citation type="submission" date="2011-07" db="EMBL/GenBank/DDBJ databases">
        <authorList>
            <consortium name="Caenorhabditis brenneri Sequencing and Analysis Consortium"/>
            <person name="Wilson R.K."/>
        </authorList>
    </citation>
    <scope>NUCLEOTIDE SEQUENCE [LARGE SCALE GENOMIC DNA]</scope>
    <source>
        <strain evidence="2">PB2801</strain>
    </source>
</reference>
<gene>
    <name evidence="1" type="ORF">CAEBREN_06787</name>
</gene>
<dbReference type="STRING" id="135651.G0N972"/>
<dbReference type="OrthoDB" id="191601at2759"/>
<organism evidence="2">
    <name type="scientific">Caenorhabditis brenneri</name>
    <name type="common">Nematode worm</name>
    <dbReference type="NCBI Taxonomy" id="135651"/>
    <lineage>
        <taxon>Eukaryota</taxon>
        <taxon>Metazoa</taxon>
        <taxon>Ecdysozoa</taxon>
        <taxon>Nematoda</taxon>
        <taxon>Chromadorea</taxon>
        <taxon>Rhabditida</taxon>
        <taxon>Rhabditina</taxon>
        <taxon>Rhabditomorpha</taxon>
        <taxon>Rhabditoidea</taxon>
        <taxon>Rhabditidae</taxon>
        <taxon>Peloderinae</taxon>
        <taxon>Caenorhabditis</taxon>
    </lineage>
</organism>
<dbReference type="Pfam" id="PF05742">
    <property type="entry name" value="TANGO2"/>
    <property type="match status" value="1"/>
</dbReference>
<name>G0N972_CAEBE</name>
<dbReference type="InterPro" id="IPR008551">
    <property type="entry name" value="TANGO2"/>
</dbReference>
<evidence type="ECO:0000313" key="1">
    <source>
        <dbReference type="EMBL" id="EGT55573.1"/>
    </source>
</evidence>
<proteinExistence type="predicted"/>
<dbReference type="EMBL" id="GL379851">
    <property type="protein sequence ID" value="EGT55573.1"/>
    <property type="molecule type" value="Genomic_DNA"/>
</dbReference>
<accession>G0N972</accession>
<dbReference type="PANTHER" id="PTHR17985:SF25">
    <property type="entry name" value="HEME RESPONSIVE PROTEIN"/>
    <property type="match status" value="1"/>
</dbReference>
<dbReference type="PANTHER" id="PTHR17985">
    <property type="entry name" value="SER/THR-RICH PROTEIN T10 IN DGCR REGION"/>
    <property type="match status" value="1"/>
</dbReference>
<dbReference type="InParanoid" id="G0N972"/>
<dbReference type="HOGENOM" id="CLU_047037_3_2_1"/>
<keyword evidence="2" id="KW-1185">Reference proteome</keyword>
<dbReference type="FunCoup" id="G0N972">
    <property type="interactions" value="1471"/>
</dbReference>
<dbReference type="eggNOG" id="KOG2342">
    <property type="taxonomic scope" value="Eukaryota"/>
</dbReference>
<dbReference type="GO" id="GO:0007030">
    <property type="term" value="P:Golgi organization"/>
    <property type="evidence" value="ECO:0007669"/>
    <property type="project" value="TreeGrafter"/>
</dbReference>
<dbReference type="GO" id="GO:0005794">
    <property type="term" value="C:Golgi apparatus"/>
    <property type="evidence" value="ECO:0007669"/>
    <property type="project" value="TreeGrafter"/>
</dbReference>
<sequence length="276" mass="32036">MCITFVKTARSSFDKYKLILLNNRDEQLFRPTQEMHWHDEILSGVDEQNEARGTWTGLNRNGRIGMMLSITQTQDSKNPDAPSRGGIVNSYLKAADTSSMMNKLAKDASMYNGFQLVALEQNNHGLYQLQTLTNQQVNDISICEWDDEYHVISNSPPSKPYQKAVHGKRLLRERIQESNKMTVDQIFDELFVIATDETQCYPDTQLQFQTQNTDEYNRPLSAIFIRYPEGTRQYGTRCHTLLTIDNENQVSVLERRYLPSESTWQDARFEFVLNRN</sequence>
<protein>
    <submittedName>
        <fullName evidence="1">Uncharacterized protein</fullName>
    </submittedName>
</protein>
<dbReference type="GO" id="GO:0009306">
    <property type="term" value="P:protein secretion"/>
    <property type="evidence" value="ECO:0007669"/>
    <property type="project" value="TreeGrafter"/>
</dbReference>